<sequence length="94" mass="10588">MQKVDPTRGVPKGLECVNCDASLSNMAKARKLDTILLCERCYTIADHMIEKCRKDLARTLDVYTRILVAAAMEKKLQLPYVKTTEEKTSVPDTV</sequence>
<dbReference type="EMBL" id="LR796294">
    <property type="protein sequence ID" value="CAB4135219.1"/>
    <property type="molecule type" value="Genomic_DNA"/>
</dbReference>
<reference evidence="2" key="1">
    <citation type="submission" date="2020-04" db="EMBL/GenBank/DDBJ databases">
        <authorList>
            <person name="Chiriac C."/>
            <person name="Salcher M."/>
            <person name="Ghai R."/>
            <person name="Kavagutti S V."/>
        </authorList>
    </citation>
    <scope>NUCLEOTIDE SEQUENCE</scope>
</reference>
<dbReference type="EMBL" id="LR796249">
    <property type="protein sequence ID" value="CAB4131337.1"/>
    <property type="molecule type" value="Genomic_DNA"/>
</dbReference>
<gene>
    <name evidence="1" type="ORF">UFOVP127_69</name>
    <name evidence="2" type="ORF">UFOVP276_175</name>
</gene>
<organism evidence="2">
    <name type="scientific">uncultured Caudovirales phage</name>
    <dbReference type="NCBI Taxonomy" id="2100421"/>
    <lineage>
        <taxon>Viruses</taxon>
        <taxon>Duplodnaviria</taxon>
        <taxon>Heunggongvirae</taxon>
        <taxon>Uroviricota</taxon>
        <taxon>Caudoviricetes</taxon>
        <taxon>Peduoviridae</taxon>
        <taxon>Maltschvirus</taxon>
        <taxon>Maltschvirus maltsch</taxon>
    </lineage>
</organism>
<proteinExistence type="predicted"/>
<evidence type="ECO:0000313" key="2">
    <source>
        <dbReference type="EMBL" id="CAB4135219.1"/>
    </source>
</evidence>
<accession>A0A6J5LU54</accession>
<evidence type="ECO:0000313" key="1">
    <source>
        <dbReference type="EMBL" id="CAB4131337.1"/>
    </source>
</evidence>
<protein>
    <submittedName>
        <fullName evidence="2">Uncharacterized protein</fullName>
    </submittedName>
</protein>
<name>A0A6J5LU54_9CAUD</name>